<organism evidence="1 2">
    <name type="scientific">Oidiodendron maius (strain Zn)</name>
    <dbReference type="NCBI Taxonomy" id="913774"/>
    <lineage>
        <taxon>Eukaryota</taxon>
        <taxon>Fungi</taxon>
        <taxon>Dikarya</taxon>
        <taxon>Ascomycota</taxon>
        <taxon>Pezizomycotina</taxon>
        <taxon>Leotiomycetes</taxon>
        <taxon>Leotiomycetes incertae sedis</taxon>
        <taxon>Myxotrichaceae</taxon>
        <taxon>Oidiodendron</taxon>
    </lineage>
</organism>
<gene>
    <name evidence="1" type="ORF">OIDMADRAFT_51403</name>
</gene>
<dbReference type="Proteomes" id="UP000054321">
    <property type="component" value="Unassembled WGS sequence"/>
</dbReference>
<name>A0A0C3HK23_OIDMZ</name>
<evidence type="ECO:0000313" key="1">
    <source>
        <dbReference type="EMBL" id="KIN03440.1"/>
    </source>
</evidence>
<accession>A0A0C3HK23</accession>
<protein>
    <submittedName>
        <fullName evidence="1">Uncharacterized protein</fullName>
    </submittedName>
</protein>
<sequence length="336" mass="37109">MIDGGIAVVPGKQEPTIDVDDVKKHCWTTGYVARTFDTKSSPNSFHSMVIPGLLDFSICNRWIDFCKKHHSLQNCGRGSGITAVAELKLIDCSGDDHCFKIVSGSLTQSYAALSYIWGNHKPVIAWEKGHGIFATAEKEACIPFLVLDYDSNASFIHADLLIQAIKLSGETVSLQGSHLNSVLNDLGRDEILPILDITAWVLDASHIKLRSNPKDSLELYGFKASITWSKQSESLVSFIQGLGDSNFVCFVIGYYFDITYCMILESFGVEYERIGTLEIHISAKEEGVHLKGSQRTIRIREGVIASHILNCVPSLSCSVISGIILEVTKRFKAPYE</sequence>
<reference evidence="2" key="2">
    <citation type="submission" date="2015-01" db="EMBL/GenBank/DDBJ databases">
        <title>Evolutionary Origins and Diversification of the Mycorrhizal Mutualists.</title>
        <authorList>
            <consortium name="DOE Joint Genome Institute"/>
            <consortium name="Mycorrhizal Genomics Consortium"/>
            <person name="Kohler A."/>
            <person name="Kuo A."/>
            <person name="Nagy L.G."/>
            <person name="Floudas D."/>
            <person name="Copeland A."/>
            <person name="Barry K.W."/>
            <person name="Cichocki N."/>
            <person name="Veneault-Fourrey C."/>
            <person name="LaButti K."/>
            <person name="Lindquist E.A."/>
            <person name="Lipzen A."/>
            <person name="Lundell T."/>
            <person name="Morin E."/>
            <person name="Murat C."/>
            <person name="Riley R."/>
            <person name="Ohm R."/>
            <person name="Sun H."/>
            <person name="Tunlid A."/>
            <person name="Henrissat B."/>
            <person name="Grigoriev I.V."/>
            <person name="Hibbett D.S."/>
            <person name="Martin F."/>
        </authorList>
    </citation>
    <scope>NUCLEOTIDE SEQUENCE [LARGE SCALE GENOMIC DNA]</scope>
    <source>
        <strain evidence="2">Zn</strain>
    </source>
</reference>
<dbReference type="AlphaFoldDB" id="A0A0C3HK23"/>
<reference evidence="1 2" key="1">
    <citation type="submission" date="2014-04" db="EMBL/GenBank/DDBJ databases">
        <authorList>
            <consortium name="DOE Joint Genome Institute"/>
            <person name="Kuo A."/>
            <person name="Martino E."/>
            <person name="Perotto S."/>
            <person name="Kohler A."/>
            <person name="Nagy L.G."/>
            <person name="Floudas D."/>
            <person name="Copeland A."/>
            <person name="Barry K.W."/>
            <person name="Cichocki N."/>
            <person name="Veneault-Fourrey C."/>
            <person name="LaButti K."/>
            <person name="Lindquist E.A."/>
            <person name="Lipzen A."/>
            <person name="Lundell T."/>
            <person name="Morin E."/>
            <person name="Murat C."/>
            <person name="Sun H."/>
            <person name="Tunlid A."/>
            <person name="Henrissat B."/>
            <person name="Grigoriev I.V."/>
            <person name="Hibbett D.S."/>
            <person name="Martin F."/>
            <person name="Nordberg H.P."/>
            <person name="Cantor M.N."/>
            <person name="Hua S.X."/>
        </authorList>
    </citation>
    <scope>NUCLEOTIDE SEQUENCE [LARGE SCALE GENOMIC DNA]</scope>
    <source>
        <strain evidence="1 2">Zn</strain>
    </source>
</reference>
<dbReference type="InParanoid" id="A0A0C3HK23"/>
<evidence type="ECO:0000313" key="2">
    <source>
        <dbReference type="Proteomes" id="UP000054321"/>
    </source>
</evidence>
<dbReference type="EMBL" id="KN832873">
    <property type="protein sequence ID" value="KIN03440.1"/>
    <property type="molecule type" value="Genomic_DNA"/>
</dbReference>
<keyword evidence="2" id="KW-1185">Reference proteome</keyword>
<proteinExistence type="predicted"/>
<dbReference type="HOGENOM" id="CLU_826661_0_0_1"/>